<keyword evidence="3" id="KW-1185">Reference proteome</keyword>
<sequence>MSDSVPQQGVQLQQVSPGQSQASSRPDTATRGQIQSYDQSPSQMGAASVDDSYPPRVIFRDLASI</sequence>
<gene>
    <name evidence="2" type="ordered locus">KVU_1100</name>
</gene>
<dbReference type="OrthoDB" id="9940250at2"/>
<dbReference type="KEGG" id="kvl:KVU_1100"/>
<reference evidence="2 3" key="1">
    <citation type="journal article" date="2011" name="J. Bacteriol.">
        <title>Complete genome sequence of the industrial strain Ketogulonicigenium vulgare WSH-001.</title>
        <authorList>
            <person name="Liu L."/>
            <person name="Li Y."/>
            <person name="Zhang J."/>
            <person name="Zhou Z."/>
            <person name="Liu J."/>
            <person name="Li X."/>
            <person name="Zhou J."/>
            <person name="Du G."/>
            <person name="Wang L."/>
            <person name="Chen J."/>
        </authorList>
    </citation>
    <scope>NUCLEOTIDE SEQUENCE [LARGE SCALE GENOMIC DNA]</scope>
    <source>
        <strain evidence="2 3">WSH-001</strain>
    </source>
</reference>
<evidence type="ECO:0000313" key="2">
    <source>
        <dbReference type="EMBL" id="AEM40939.1"/>
    </source>
</evidence>
<organism evidence="2 3">
    <name type="scientific">Ketogulonicigenium vulgare (strain WSH-001)</name>
    <dbReference type="NCBI Taxonomy" id="759362"/>
    <lineage>
        <taxon>Bacteria</taxon>
        <taxon>Pseudomonadati</taxon>
        <taxon>Pseudomonadota</taxon>
        <taxon>Alphaproteobacteria</taxon>
        <taxon>Rhodobacterales</taxon>
        <taxon>Roseobacteraceae</taxon>
        <taxon>Ketogulonicigenium</taxon>
    </lineage>
</organism>
<name>F9Y6S2_KETVW</name>
<evidence type="ECO:0000256" key="1">
    <source>
        <dbReference type="SAM" id="MobiDB-lite"/>
    </source>
</evidence>
<protein>
    <submittedName>
        <fullName evidence="2">Uncharacterized protein</fullName>
    </submittedName>
</protein>
<feature type="region of interest" description="Disordered" evidence="1">
    <location>
        <begin position="1"/>
        <end position="65"/>
    </location>
</feature>
<dbReference type="RefSeq" id="WP_013384403.1">
    <property type="nucleotide sequence ID" value="NC_017384.1"/>
</dbReference>
<dbReference type="EMBL" id="CP002018">
    <property type="protein sequence ID" value="AEM40939.1"/>
    <property type="molecule type" value="Genomic_DNA"/>
</dbReference>
<evidence type="ECO:0000313" key="3">
    <source>
        <dbReference type="Proteomes" id="UP000000692"/>
    </source>
</evidence>
<proteinExistence type="predicted"/>
<dbReference type="AlphaFoldDB" id="F9Y6S2"/>
<feature type="compositionally biased region" description="Polar residues" evidence="1">
    <location>
        <begin position="1"/>
        <end position="45"/>
    </location>
</feature>
<dbReference type="HOGENOM" id="CLU_2844007_0_0_5"/>
<accession>F9Y6S2</accession>
<dbReference type="Proteomes" id="UP000000692">
    <property type="component" value="Chromosome"/>
</dbReference>